<comment type="caution">
    <text evidence="3">The sequence shown here is derived from an EMBL/GenBank/DDBJ whole genome shotgun (WGS) entry which is preliminary data.</text>
</comment>
<keyword evidence="2" id="KW-0472">Membrane</keyword>
<dbReference type="AlphaFoldDB" id="A0AA39NNR9"/>
<proteinExistence type="predicted"/>
<feature type="transmembrane region" description="Helical" evidence="2">
    <location>
        <begin position="153"/>
        <end position="176"/>
    </location>
</feature>
<evidence type="ECO:0000313" key="3">
    <source>
        <dbReference type="EMBL" id="KAK0468874.1"/>
    </source>
</evidence>
<protein>
    <submittedName>
        <fullName evidence="3">Uncharacterized protein</fullName>
    </submittedName>
</protein>
<feature type="compositionally biased region" description="Polar residues" evidence="1">
    <location>
        <begin position="294"/>
        <end position="303"/>
    </location>
</feature>
<organism evidence="3 4">
    <name type="scientific">Armillaria novae-zelandiae</name>
    <dbReference type="NCBI Taxonomy" id="153914"/>
    <lineage>
        <taxon>Eukaryota</taxon>
        <taxon>Fungi</taxon>
        <taxon>Dikarya</taxon>
        <taxon>Basidiomycota</taxon>
        <taxon>Agaricomycotina</taxon>
        <taxon>Agaricomycetes</taxon>
        <taxon>Agaricomycetidae</taxon>
        <taxon>Agaricales</taxon>
        <taxon>Marasmiineae</taxon>
        <taxon>Physalacriaceae</taxon>
        <taxon>Armillaria</taxon>
    </lineage>
</organism>
<dbReference type="EMBL" id="JAUEPR010000065">
    <property type="protein sequence ID" value="KAK0468874.1"/>
    <property type="molecule type" value="Genomic_DNA"/>
</dbReference>
<feature type="transmembrane region" description="Helical" evidence="2">
    <location>
        <begin position="196"/>
        <end position="216"/>
    </location>
</feature>
<keyword evidence="2" id="KW-0812">Transmembrane</keyword>
<sequence length="374" mass="41345">MMTAGTYPATVTIPELTDSQIKDIVTNMDIGVNTIILDAFLYGIYTGVVAVTLCAVASRNNGMNHRRSHLFVAIILLLYLLEGFGLFNNWVLCITVYTTLAWTSVWETFILSNDSIPTAVALATRVTESLSSVLADTTMIWRCWIVWGRSWCVVLVPIACTTLATASRGIVAYYGYFEPSDMPPRAAYLEKAVSWVMLYSSFTMATWLWCTIFIIYRILQMGGTVGRMHIYQRVIEMLVESAFLYSVVTVVLLVFEGHNDIASAYIGDLAIVMRGMMPTILVGRIAAGHARPNDSWSDSTPGSSIRFGNHSTSQSDTEMSVGPGQDTSSTERPDLEEGLENIIEVQMEGALSIDSTRDYYHVVRISTSVDHSAV</sequence>
<feature type="transmembrane region" description="Helical" evidence="2">
    <location>
        <begin position="237"/>
        <end position="255"/>
    </location>
</feature>
<feature type="transmembrane region" description="Helical" evidence="2">
    <location>
        <begin position="39"/>
        <end position="58"/>
    </location>
</feature>
<feature type="transmembrane region" description="Helical" evidence="2">
    <location>
        <begin position="70"/>
        <end position="100"/>
    </location>
</feature>
<feature type="compositionally biased region" description="Polar residues" evidence="1">
    <location>
        <begin position="309"/>
        <end position="318"/>
    </location>
</feature>
<feature type="transmembrane region" description="Helical" evidence="2">
    <location>
        <begin position="261"/>
        <end position="282"/>
    </location>
</feature>
<gene>
    <name evidence="3" type="ORF">IW261DRAFT_1517300</name>
</gene>
<name>A0AA39NNR9_9AGAR</name>
<feature type="region of interest" description="Disordered" evidence="1">
    <location>
        <begin position="290"/>
        <end position="333"/>
    </location>
</feature>
<accession>A0AA39NNR9</accession>
<reference evidence="3" key="1">
    <citation type="submission" date="2023-06" db="EMBL/GenBank/DDBJ databases">
        <authorList>
            <consortium name="Lawrence Berkeley National Laboratory"/>
            <person name="Ahrendt S."/>
            <person name="Sahu N."/>
            <person name="Indic B."/>
            <person name="Wong-Bajracharya J."/>
            <person name="Merenyi Z."/>
            <person name="Ke H.-M."/>
            <person name="Monk M."/>
            <person name="Kocsube S."/>
            <person name="Drula E."/>
            <person name="Lipzen A."/>
            <person name="Balint B."/>
            <person name="Henrissat B."/>
            <person name="Andreopoulos B."/>
            <person name="Martin F.M."/>
            <person name="Harder C.B."/>
            <person name="Rigling D."/>
            <person name="Ford K.L."/>
            <person name="Foster G.D."/>
            <person name="Pangilinan J."/>
            <person name="Papanicolaou A."/>
            <person name="Barry K."/>
            <person name="LaButti K."/>
            <person name="Viragh M."/>
            <person name="Koriabine M."/>
            <person name="Yan M."/>
            <person name="Riley R."/>
            <person name="Champramary S."/>
            <person name="Plett K.L."/>
            <person name="Tsai I.J."/>
            <person name="Slot J."/>
            <person name="Sipos G."/>
            <person name="Plett J."/>
            <person name="Nagy L.G."/>
            <person name="Grigoriev I.V."/>
        </authorList>
    </citation>
    <scope>NUCLEOTIDE SEQUENCE</scope>
    <source>
        <strain evidence="3">ICMP 16352</strain>
    </source>
</reference>
<evidence type="ECO:0000256" key="2">
    <source>
        <dbReference type="SAM" id="Phobius"/>
    </source>
</evidence>
<dbReference type="Proteomes" id="UP001175227">
    <property type="component" value="Unassembled WGS sequence"/>
</dbReference>
<evidence type="ECO:0000256" key="1">
    <source>
        <dbReference type="SAM" id="MobiDB-lite"/>
    </source>
</evidence>
<evidence type="ECO:0000313" key="4">
    <source>
        <dbReference type="Proteomes" id="UP001175227"/>
    </source>
</evidence>
<keyword evidence="2" id="KW-1133">Transmembrane helix</keyword>
<keyword evidence="4" id="KW-1185">Reference proteome</keyword>